<protein>
    <submittedName>
        <fullName evidence="1">Uncharacterized protein</fullName>
    </submittedName>
</protein>
<sequence>MHTGRLTMGQKIIKFSDKNGYRDVELDSLPRNVRAAVTDMAAKNPVASIIVDQTGMLYRIHLTEPANVYLDVLSVA</sequence>
<evidence type="ECO:0000313" key="2">
    <source>
        <dbReference type="Proteomes" id="UP001227317"/>
    </source>
</evidence>
<organism evidence="1 2">
    <name type="scientific">Azospirillum isscasi</name>
    <dbReference type="NCBI Taxonomy" id="3053926"/>
    <lineage>
        <taxon>Bacteria</taxon>
        <taxon>Pseudomonadati</taxon>
        <taxon>Pseudomonadota</taxon>
        <taxon>Alphaproteobacteria</taxon>
        <taxon>Rhodospirillales</taxon>
        <taxon>Azospirillaceae</taxon>
        <taxon>Azospirillum</taxon>
    </lineage>
</organism>
<proteinExistence type="predicted"/>
<name>A0ABU0WP38_9PROT</name>
<reference evidence="1 2" key="1">
    <citation type="submission" date="2023-06" db="EMBL/GenBank/DDBJ databases">
        <title>Azospirillum isscasensis sp.nov, a bacterium isolated from rhizosphere soil of rice.</title>
        <authorList>
            <person name="Wang H."/>
        </authorList>
    </citation>
    <scope>NUCLEOTIDE SEQUENCE [LARGE SCALE GENOMIC DNA]</scope>
    <source>
        <strain evidence="1 2">C340-1</strain>
    </source>
</reference>
<comment type="caution">
    <text evidence="1">The sequence shown here is derived from an EMBL/GenBank/DDBJ whole genome shotgun (WGS) entry which is preliminary data.</text>
</comment>
<accession>A0ABU0WP38</accession>
<keyword evidence="2" id="KW-1185">Reference proteome</keyword>
<evidence type="ECO:0000313" key="1">
    <source>
        <dbReference type="EMBL" id="MDQ2106005.1"/>
    </source>
</evidence>
<dbReference type="Proteomes" id="UP001227317">
    <property type="component" value="Unassembled WGS sequence"/>
</dbReference>
<dbReference type="EMBL" id="JAUJFI010000190">
    <property type="protein sequence ID" value="MDQ2106005.1"/>
    <property type="molecule type" value="Genomic_DNA"/>
</dbReference>
<dbReference type="RefSeq" id="WP_306710998.1">
    <property type="nucleotide sequence ID" value="NZ_JAUJFI010000190.1"/>
</dbReference>
<gene>
    <name evidence="1" type="ORF">QSG27_25140</name>
</gene>